<dbReference type="Proteomes" id="UP001221208">
    <property type="component" value="Unassembled WGS sequence"/>
</dbReference>
<dbReference type="PANTHER" id="PTHR43798:SF33">
    <property type="entry name" value="HYDROLASE, PUTATIVE (AFU_ORTHOLOGUE AFUA_2G14860)-RELATED"/>
    <property type="match status" value="1"/>
</dbReference>
<dbReference type="PANTHER" id="PTHR43798">
    <property type="entry name" value="MONOACYLGLYCEROL LIPASE"/>
    <property type="match status" value="1"/>
</dbReference>
<comment type="caution">
    <text evidence="3">The sequence shown here is derived from an EMBL/GenBank/DDBJ whole genome shotgun (WGS) entry which is preliminary data.</text>
</comment>
<evidence type="ECO:0000259" key="1">
    <source>
        <dbReference type="Pfam" id="PF00561"/>
    </source>
</evidence>
<sequence length="279" mass="30571">MISCIVNASKIQVSKEKFIMAVFTHSSGQHLLVDDAEIYFEVTGNPAGKPLLLLHGGMGNITDFNGIVDKFASQFKLIGIDFRGHGKSTLGTSRLTYQQYQADVEAVLAHLDIDSFSILGFSDGGNTALRLAVETPSRIKALVAVAAQSHLDVDDPVFSMLSGVTADFWKTMFPDSVAYYKENNPEPDFEALLKAVVSLWTDIEHSAYPGEAIERITAPTLLVRGDEDHLCSLECVVELRNKIKNAAFLNIPYAGHEAYKDSPILFTEAVNDFLANRLA</sequence>
<keyword evidence="4" id="KW-1185">Reference proteome</keyword>
<accession>A0ABT5JUJ8</accession>
<feature type="domain" description="AB hydrolase-1" evidence="1">
    <location>
        <begin position="49"/>
        <end position="202"/>
    </location>
</feature>
<dbReference type="SUPFAM" id="SSF53474">
    <property type="entry name" value="alpha/beta-Hydrolases"/>
    <property type="match status" value="1"/>
</dbReference>
<dbReference type="GO" id="GO:0016787">
    <property type="term" value="F:hydrolase activity"/>
    <property type="evidence" value="ECO:0007669"/>
    <property type="project" value="UniProtKB-KW"/>
</dbReference>
<dbReference type="Gene3D" id="3.40.50.1820">
    <property type="entry name" value="alpha/beta hydrolase"/>
    <property type="match status" value="1"/>
</dbReference>
<evidence type="ECO:0000259" key="2">
    <source>
        <dbReference type="Pfam" id="PF08386"/>
    </source>
</evidence>
<organism evidence="3 4">
    <name type="scientific">Janthinobacterium fluminis</name>
    <dbReference type="NCBI Taxonomy" id="2987524"/>
    <lineage>
        <taxon>Bacteria</taxon>
        <taxon>Pseudomonadati</taxon>
        <taxon>Pseudomonadota</taxon>
        <taxon>Betaproteobacteria</taxon>
        <taxon>Burkholderiales</taxon>
        <taxon>Oxalobacteraceae</taxon>
        <taxon>Janthinobacterium</taxon>
    </lineage>
</organism>
<dbReference type="InterPro" id="IPR050266">
    <property type="entry name" value="AB_hydrolase_sf"/>
</dbReference>
<reference evidence="3 4" key="1">
    <citation type="submission" date="2022-10" db="EMBL/GenBank/DDBJ databases">
        <title>Janthinobacterium sp. hw3 Genome sequencing.</title>
        <authorList>
            <person name="Park S."/>
        </authorList>
    </citation>
    <scope>NUCLEOTIDE SEQUENCE [LARGE SCALE GENOMIC DNA]</scope>
    <source>
        <strain evidence="4">hw3</strain>
    </source>
</reference>
<dbReference type="PRINTS" id="PR00111">
    <property type="entry name" value="ABHYDROLASE"/>
</dbReference>
<evidence type="ECO:0000313" key="4">
    <source>
        <dbReference type="Proteomes" id="UP001221208"/>
    </source>
</evidence>
<name>A0ABT5JUJ8_9BURK</name>
<dbReference type="Pfam" id="PF08386">
    <property type="entry name" value="Abhydrolase_4"/>
    <property type="match status" value="1"/>
</dbReference>
<dbReference type="Pfam" id="PF00561">
    <property type="entry name" value="Abhydrolase_1"/>
    <property type="match status" value="1"/>
</dbReference>
<gene>
    <name evidence="3" type="ORF">OIK44_00645</name>
</gene>
<keyword evidence="3" id="KW-0378">Hydrolase</keyword>
<feature type="domain" description="Peptidase S33 tripeptidyl aminopeptidase-like C-terminal" evidence="2">
    <location>
        <begin position="216"/>
        <end position="275"/>
    </location>
</feature>
<protein>
    <submittedName>
        <fullName evidence="3">Alpha/beta hydrolase</fullName>
    </submittedName>
</protein>
<evidence type="ECO:0000313" key="3">
    <source>
        <dbReference type="EMBL" id="MDC8756090.1"/>
    </source>
</evidence>
<dbReference type="InterPro" id="IPR013595">
    <property type="entry name" value="Pept_S33_TAP-like_C"/>
</dbReference>
<dbReference type="EMBL" id="JAQQXR010000001">
    <property type="protein sequence ID" value="MDC8756090.1"/>
    <property type="molecule type" value="Genomic_DNA"/>
</dbReference>
<proteinExistence type="predicted"/>
<dbReference type="InterPro" id="IPR000073">
    <property type="entry name" value="AB_hydrolase_1"/>
</dbReference>
<dbReference type="InterPro" id="IPR029058">
    <property type="entry name" value="AB_hydrolase_fold"/>
</dbReference>